<dbReference type="InterPro" id="IPR018060">
    <property type="entry name" value="HTH_AraC"/>
</dbReference>
<dbReference type="PANTHER" id="PTHR46796:SF12">
    <property type="entry name" value="HTH-TYPE DNA-BINDING TRANSCRIPTIONAL ACTIVATOR EUTR"/>
    <property type="match status" value="1"/>
</dbReference>
<dbReference type="GO" id="GO:0003700">
    <property type="term" value="F:DNA-binding transcription factor activity"/>
    <property type="evidence" value="ECO:0007669"/>
    <property type="project" value="InterPro"/>
</dbReference>
<dbReference type="GO" id="GO:0043565">
    <property type="term" value="F:sequence-specific DNA binding"/>
    <property type="evidence" value="ECO:0007669"/>
    <property type="project" value="InterPro"/>
</dbReference>
<keyword evidence="3" id="KW-0804">Transcription</keyword>
<organism evidence="5 6">
    <name type="scientific">Paraburkholderia saeva</name>
    <dbReference type="NCBI Taxonomy" id="2777537"/>
    <lineage>
        <taxon>Bacteria</taxon>
        <taxon>Pseudomonadati</taxon>
        <taxon>Pseudomonadota</taxon>
        <taxon>Betaproteobacteria</taxon>
        <taxon>Burkholderiales</taxon>
        <taxon>Burkholderiaceae</taxon>
        <taxon>Paraburkholderia</taxon>
    </lineage>
</organism>
<keyword evidence="2" id="KW-0238">DNA-binding</keyword>
<dbReference type="InterPro" id="IPR009057">
    <property type="entry name" value="Homeodomain-like_sf"/>
</dbReference>
<feature type="domain" description="HTH araC/xylS-type" evidence="4">
    <location>
        <begin position="211"/>
        <end position="312"/>
    </location>
</feature>
<name>A0A9N8RZW3_9BURK</name>
<reference evidence="5" key="1">
    <citation type="submission" date="2021-04" db="EMBL/GenBank/DDBJ databases">
        <authorList>
            <person name="Vanwijnsberghe S."/>
        </authorList>
    </citation>
    <scope>NUCLEOTIDE SEQUENCE</scope>
    <source>
        <strain evidence="5">LMG 31841</strain>
    </source>
</reference>
<evidence type="ECO:0000259" key="4">
    <source>
        <dbReference type="PROSITE" id="PS01124"/>
    </source>
</evidence>
<evidence type="ECO:0000313" key="5">
    <source>
        <dbReference type="EMBL" id="CAG4910176.1"/>
    </source>
</evidence>
<dbReference type="Proteomes" id="UP000789704">
    <property type="component" value="Unassembled WGS sequence"/>
</dbReference>
<sequence>MQINDHTFTDVGEHAAFLAGWDQRYFQMDCGQFHSTLQQLSIDGFHLFHESVNRRVVQQGCTPDDALALGIVLDSPSPLTFSGRAVTTDSMILARANREFLLHSPDGVEILGIEVKLKQLEQNPCLASRVHRRLASNTQVVALAPSARQRVVEMWRTFTEEAASLAAIEDQALAERRIAAELLELIDVLLEDERCDARADITWMSHSDVVARAHDMIAARPQEPVTVQQLCEILRISRRTVQTSFRLVTGKSPVEYMRAIRLNFVRELLRNSRRNEMTVRDAAQRWGFFHSGHFTQDYRDLFGTMPSDIRMK</sequence>
<dbReference type="Pfam" id="PF12833">
    <property type="entry name" value="HTH_18"/>
    <property type="match status" value="1"/>
</dbReference>
<evidence type="ECO:0000256" key="1">
    <source>
        <dbReference type="ARBA" id="ARBA00023015"/>
    </source>
</evidence>
<evidence type="ECO:0000256" key="3">
    <source>
        <dbReference type="ARBA" id="ARBA00023163"/>
    </source>
</evidence>
<dbReference type="PROSITE" id="PS01124">
    <property type="entry name" value="HTH_ARAC_FAMILY_2"/>
    <property type="match status" value="1"/>
</dbReference>
<dbReference type="PANTHER" id="PTHR46796">
    <property type="entry name" value="HTH-TYPE TRANSCRIPTIONAL ACTIVATOR RHAS-RELATED"/>
    <property type="match status" value="1"/>
</dbReference>
<gene>
    <name evidence="5" type="ORF">LMG31841_03944</name>
</gene>
<evidence type="ECO:0000313" key="6">
    <source>
        <dbReference type="Proteomes" id="UP000789704"/>
    </source>
</evidence>
<evidence type="ECO:0000256" key="2">
    <source>
        <dbReference type="ARBA" id="ARBA00023125"/>
    </source>
</evidence>
<dbReference type="SMART" id="SM00342">
    <property type="entry name" value="HTH_ARAC"/>
    <property type="match status" value="1"/>
</dbReference>
<dbReference type="InterPro" id="IPR050204">
    <property type="entry name" value="AraC_XylS_family_regulators"/>
</dbReference>
<accession>A0A9N8RZW3</accession>
<dbReference type="AlphaFoldDB" id="A0A9N8RZW3"/>
<proteinExistence type="predicted"/>
<keyword evidence="1" id="KW-0805">Transcription regulation</keyword>
<keyword evidence="6" id="KW-1185">Reference proteome</keyword>
<dbReference type="Gene3D" id="1.10.10.60">
    <property type="entry name" value="Homeodomain-like"/>
    <property type="match status" value="1"/>
</dbReference>
<comment type="caution">
    <text evidence="5">The sequence shown here is derived from an EMBL/GenBank/DDBJ whole genome shotgun (WGS) entry which is preliminary data.</text>
</comment>
<dbReference type="SUPFAM" id="SSF46689">
    <property type="entry name" value="Homeodomain-like"/>
    <property type="match status" value="2"/>
</dbReference>
<protein>
    <recommendedName>
        <fullName evidence="4">HTH araC/xylS-type domain-containing protein</fullName>
    </recommendedName>
</protein>
<dbReference type="EMBL" id="CAJQZC010000007">
    <property type="protein sequence ID" value="CAG4910176.1"/>
    <property type="molecule type" value="Genomic_DNA"/>
</dbReference>